<gene>
    <name evidence="1" type="ORF">A9HBioS_4739</name>
</gene>
<evidence type="ECO:0000313" key="2">
    <source>
        <dbReference type="Proteomes" id="UP000288002"/>
    </source>
</evidence>
<accession>A0AA94EJF9</accession>
<proteinExistence type="predicted"/>
<reference evidence="1 2" key="1">
    <citation type="submission" date="2016-10" db="EMBL/GenBank/DDBJ databases">
        <title>Search of new enzymes for the oxidation of sulfur compounds.</title>
        <authorList>
            <person name="Novo A."/>
            <person name="Moreira I.S."/>
            <person name="Castro P.M."/>
        </authorList>
    </citation>
    <scope>NUCLEOTIDE SEQUENCE [LARGE SCALE GENOMIC DNA]</scope>
    <source>
        <strain evidence="1 2">A9</strain>
    </source>
</reference>
<dbReference type="EMBL" id="MKWS01000019">
    <property type="protein sequence ID" value="RVD75381.1"/>
    <property type="molecule type" value="Genomic_DNA"/>
</dbReference>
<organism evidence="1 2">
    <name type="scientific">Pseudomonas koreensis</name>
    <dbReference type="NCBI Taxonomy" id="198620"/>
    <lineage>
        <taxon>Bacteria</taxon>
        <taxon>Pseudomonadati</taxon>
        <taxon>Pseudomonadota</taxon>
        <taxon>Gammaproteobacteria</taxon>
        <taxon>Pseudomonadales</taxon>
        <taxon>Pseudomonadaceae</taxon>
        <taxon>Pseudomonas</taxon>
    </lineage>
</organism>
<comment type="caution">
    <text evidence="1">The sequence shown here is derived from an EMBL/GenBank/DDBJ whole genome shotgun (WGS) entry which is preliminary data.</text>
</comment>
<evidence type="ECO:0000313" key="1">
    <source>
        <dbReference type="EMBL" id="RVD75381.1"/>
    </source>
</evidence>
<dbReference type="RefSeq" id="WP_164747906.1">
    <property type="nucleotide sequence ID" value="NZ_MKWS01000019.1"/>
</dbReference>
<dbReference type="AlphaFoldDB" id="A0AA94EJF9"/>
<sequence length="58" mass="6355">MNKPLDNWNQTPLLHAATNVINTPVTTAAASPCAGVTPRYNVGNIHEIKQFWNMPQPA</sequence>
<dbReference type="Proteomes" id="UP000288002">
    <property type="component" value="Unassembled WGS sequence"/>
</dbReference>
<protein>
    <submittedName>
        <fullName evidence="1">Uncharacterized protein</fullName>
    </submittedName>
</protein>
<name>A0AA94EJF9_9PSED</name>